<dbReference type="Pfam" id="PF02562">
    <property type="entry name" value="PhoH"/>
    <property type="match status" value="1"/>
</dbReference>
<gene>
    <name evidence="9" type="ORF">DES52_101433</name>
</gene>
<evidence type="ECO:0000313" key="9">
    <source>
        <dbReference type="EMBL" id="PYE56628.1"/>
    </source>
</evidence>
<dbReference type="InterPro" id="IPR027417">
    <property type="entry name" value="P-loop_NTPase"/>
</dbReference>
<evidence type="ECO:0000313" key="10">
    <source>
        <dbReference type="Proteomes" id="UP000248326"/>
    </source>
</evidence>
<dbReference type="PANTHER" id="PTHR30473:SF1">
    <property type="entry name" value="PHOH-LIKE PROTEIN"/>
    <property type="match status" value="1"/>
</dbReference>
<proteinExistence type="inferred from homology"/>
<dbReference type="InterPro" id="IPR036612">
    <property type="entry name" value="KH_dom_type_1_sf"/>
</dbReference>
<evidence type="ECO:0000256" key="3">
    <source>
        <dbReference type="ARBA" id="ARBA00022490"/>
    </source>
</evidence>
<dbReference type="PANTHER" id="PTHR30473">
    <property type="entry name" value="PROTEIN PHOH"/>
    <property type="match status" value="1"/>
</dbReference>
<dbReference type="FunFam" id="3.40.50.300:FF:000013">
    <property type="entry name" value="PhoH family ATPase"/>
    <property type="match status" value="1"/>
</dbReference>
<dbReference type="CDD" id="cd00105">
    <property type="entry name" value="KH-I"/>
    <property type="match status" value="1"/>
</dbReference>
<feature type="region of interest" description="Disordered" evidence="7">
    <location>
        <begin position="398"/>
        <end position="423"/>
    </location>
</feature>
<dbReference type="GO" id="GO:0005524">
    <property type="term" value="F:ATP binding"/>
    <property type="evidence" value="ECO:0007669"/>
    <property type="project" value="UniProtKB-KW"/>
</dbReference>
<dbReference type="Gene3D" id="3.40.50.300">
    <property type="entry name" value="P-loop containing nucleotide triphosphate hydrolases"/>
    <property type="match status" value="1"/>
</dbReference>
<keyword evidence="3" id="KW-0963">Cytoplasm</keyword>
<evidence type="ECO:0000256" key="2">
    <source>
        <dbReference type="ARBA" id="ARBA00010393"/>
    </source>
</evidence>
<comment type="caution">
    <text evidence="9">The sequence shown here is derived from an EMBL/GenBank/DDBJ whole genome shotgun (WGS) entry which is preliminary data.</text>
</comment>
<dbReference type="AlphaFoldDB" id="A0A318SC94"/>
<keyword evidence="5" id="KW-0067">ATP-binding</keyword>
<dbReference type="GO" id="GO:0003723">
    <property type="term" value="F:RNA binding"/>
    <property type="evidence" value="ECO:0007669"/>
    <property type="project" value="InterPro"/>
</dbReference>
<feature type="domain" description="PhoH-like protein" evidence="8">
    <location>
        <begin position="190"/>
        <end position="392"/>
    </location>
</feature>
<evidence type="ECO:0000259" key="8">
    <source>
        <dbReference type="Pfam" id="PF02562"/>
    </source>
</evidence>
<evidence type="ECO:0000256" key="1">
    <source>
        <dbReference type="ARBA" id="ARBA00004496"/>
    </source>
</evidence>
<accession>A0A318SC94</accession>
<comment type="similarity">
    <text evidence="2">Belongs to the PhoH family.</text>
</comment>
<evidence type="ECO:0000256" key="7">
    <source>
        <dbReference type="SAM" id="MobiDB-lite"/>
    </source>
</evidence>
<dbReference type="InterPro" id="IPR051451">
    <property type="entry name" value="PhoH2-like"/>
</dbReference>
<name>A0A318SC94_9DEIO</name>
<dbReference type="InterPro" id="IPR003714">
    <property type="entry name" value="PhoH"/>
</dbReference>
<evidence type="ECO:0000256" key="6">
    <source>
        <dbReference type="ARBA" id="ARBA00039970"/>
    </source>
</evidence>
<evidence type="ECO:0000256" key="4">
    <source>
        <dbReference type="ARBA" id="ARBA00022741"/>
    </source>
</evidence>
<evidence type="ECO:0000256" key="5">
    <source>
        <dbReference type="ARBA" id="ARBA00022840"/>
    </source>
</evidence>
<comment type="subcellular location">
    <subcellularLocation>
        <location evidence="1">Cytoplasm</location>
    </subcellularLocation>
</comment>
<organism evidence="9 10">
    <name type="scientific">Deinococcus yavapaiensis KR-236</name>
    <dbReference type="NCBI Taxonomy" id="694435"/>
    <lineage>
        <taxon>Bacteria</taxon>
        <taxon>Thermotogati</taxon>
        <taxon>Deinococcota</taxon>
        <taxon>Deinococci</taxon>
        <taxon>Deinococcales</taxon>
        <taxon>Deinococcaceae</taxon>
        <taxon>Deinococcus</taxon>
    </lineage>
</organism>
<keyword evidence="4" id="KW-0547">Nucleotide-binding</keyword>
<sequence length="423" mass="46451">MGGRIGEQKGTQHEYSLEAQRRDALRFACDKLQPHEKRAKCALAHFTGADAAPQYGRAHETRTFPTRCHAQGGHRAFGDSLKESTPVTVNIQLQNADEALALFGAGDVNLRKMRELSDARLVARGDTVTISGDRKEVEAAEKLVRDALGVVRGGGEVSLDTLERAARLGAEGRSLSAETNTGVSLPRGLRAKTPGQKVYLEAIENNDITFGIGPAGTGKTYLAVAMAVSYLKARKVKRIVLTRPAVEAGEKLGFLPGDLQAKIDPYLRPLYDALYDMLEQERFESYLASGTIEVAPLAFMRGRTLNDSFIILDEAQNTTGEQMKMFLTRMGFSSKVVVTGDVTQIDLPRHVTSGLAISKKVLGNIEGIAFHEFTEVDVVRHPLVGRIIKAYEKVEDAEENRRAARRGELLSIREDERDPQPHD</sequence>
<dbReference type="EMBL" id="QJSX01000001">
    <property type="protein sequence ID" value="PYE56628.1"/>
    <property type="molecule type" value="Genomic_DNA"/>
</dbReference>
<dbReference type="SUPFAM" id="SSF54791">
    <property type="entry name" value="Eukaryotic type KH-domain (KH-domain type I)"/>
    <property type="match status" value="1"/>
</dbReference>
<dbReference type="GO" id="GO:0005829">
    <property type="term" value="C:cytosol"/>
    <property type="evidence" value="ECO:0007669"/>
    <property type="project" value="TreeGrafter"/>
</dbReference>
<dbReference type="SUPFAM" id="SSF52540">
    <property type="entry name" value="P-loop containing nucleoside triphosphate hydrolases"/>
    <property type="match status" value="1"/>
</dbReference>
<reference evidence="9 10" key="1">
    <citation type="submission" date="2018-06" db="EMBL/GenBank/DDBJ databases">
        <title>Genomic Encyclopedia of Type Strains, Phase IV (KMG-IV): sequencing the most valuable type-strain genomes for metagenomic binning, comparative biology and taxonomic classification.</title>
        <authorList>
            <person name="Goeker M."/>
        </authorList>
    </citation>
    <scope>NUCLEOTIDE SEQUENCE [LARGE SCALE GENOMIC DNA]</scope>
    <source>
        <strain evidence="9 10">DSM 18048</strain>
    </source>
</reference>
<keyword evidence="10" id="KW-1185">Reference proteome</keyword>
<dbReference type="Proteomes" id="UP000248326">
    <property type="component" value="Unassembled WGS sequence"/>
</dbReference>
<protein>
    <recommendedName>
        <fullName evidence="6">PhoH-like protein</fullName>
    </recommendedName>
</protein>